<proteinExistence type="predicted"/>
<dbReference type="AlphaFoldDB" id="A0A7J6AND1"/>
<evidence type="ECO:0000313" key="3">
    <source>
        <dbReference type="Proteomes" id="UP000593565"/>
    </source>
</evidence>
<dbReference type="Proteomes" id="UP000593565">
    <property type="component" value="Unassembled WGS sequence"/>
</dbReference>
<sequence length="181" mass="19610">MTSNMSVSGEQDLTKDQSMGKRSDSPEPSCVSMKSGRSMDHPIKFRDRASSPDVRPQQKKSNLSRNQVDSIFKELEHKVISLIKNELKSVRPASLTKESGMFPVIHNKLASLKLALLLVSAAISSDLLASDLTFSITNVGRQGLSVLFLSCFSLTFTPALIPRLCPRSSAGMSVGKAATLV</sequence>
<feature type="compositionally biased region" description="Basic and acidic residues" evidence="1">
    <location>
        <begin position="12"/>
        <end position="25"/>
    </location>
</feature>
<dbReference type="EMBL" id="JAAGNN010000011">
    <property type="protein sequence ID" value="KAF4083579.1"/>
    <property type="molecule type" value="Genomic_DNA"/>
</dbReference>
<gene>
    <name evidence="2" type="ORF">AMELA_G00143430</name>
</gene>
<protein>
    <submittedName>
        <fullName evidence="2">Uncharacterized protein</fullName>
    </submittedName>
</protein>
<comment type="caution">
    <text evidence="2">The sequence shown here is derived from an EMBL/GenBank/DDBJ whole genome shotgun (WGS) entry which is preliminary data.</text>
</comment>
<organism evidence="2 3">
    <name type="scientific">Ameiurus melas</name>
    <name type="common">Black bullhead</name>
    <name type="synonym">Silurus melas</name>
    <dbReference type="NCBI Taxonomy" id="219545"/>
    <lineage>
        <taxon>Eukaryota</taxon>
        <taxon>Metazoa</taxon>
        <taxon>Chordata</taxon>
        <taxon>Craniata</taxon>
        <taxon>Vertebrata</taxon>
        <taxon>Euteleostomi</taxon>
        <taxon>Actinopterygii</taxon>
        <taxon>Neopterygii</taxon>
        <taxon>Teleostei</taxon>
        <taxon>Ostariophysi</taxon>
        <taxon>Siluriformes</taxon>
        <taxon>Ictaluridae</taxon>
        <taxon>Ameiurus</taxon>
    </lineage>
</organism>
<accession>A0A7J6AND1</accession>
<feature type="compositionally biased region" description="Basic and acidic residues" evidence="1">
    <location>
        <begin position="37"/>
        <end position="50"/>
    </location>
</feature>
<name>A0A7J6AND1_AMEME</name>
<keyword evidence="3" id="KW-1185">Reference proteome</keyword>
<evidence type="ECO:0000313" key="2">
    <source>
        <dbReference type="EMBL" id="KAF4083579.1"/>
    </source>
</evidence>
<reference evidence="2 3" key="1">
    <citation type="submission" date="2020-02" db="EMBL/GenBank/DDBJ databases">
        <title>A chromosome-scale genome assembly of the black bullhead catfish (Ameiurus melas).</title>
        <authorList>
            <person name="Wen M."/>
            <person name="Zham M."/>
            <person name="Cabau C."/>
            <person name="Klopp C."/>
            <person name="Donnadieu C."/>
            <person name="Roques C."/>
            <person name="Bouchez O."/>
            <person name="Lampietro C."/>
            <person name="Jouanno E."/>
            <person name="Herpin A."/>
            <person name="Louis A."/>
            <person name="Berthelot C."/>
            <person name="Parey E."/>
            <person name="Roest-Crollius H."/>
            <person name="Braasch I."/>
            <person name="Postlethwait J."/>
            <person name="Robinson-Rechavi M."/>
            <person name="Echchiki A."/>
            <person name="Begum T."/>
            <person name="Montfort J."/>
            <person name="Schartl M."/>
            <person name="Bobe J."/>
            <person name="Guiguen Y."/>
        </authorList>
    </citation>
    <scope>NUCLEOTIDE SEQUENCE [LARGE SCALE GENOMIC DNA]</scope>
    <source>
        <strain evidence="2">M_S1</strain>
        <tissue evidence="2">Blood</tissue>
    </source>
</reference>
<feature type="region of interest" description="Disordered" evidence="1">
    <location>
        <begin position="1"/>
        <end position="66"/>
    </location>
</feature>
<feature type="compositionally biased region" description="Polar residues" evidence="1">
    <location>
        <begin position="1"/>
        <end position="11"/>
    </location>
</feature>
<evidence type="ECO:0000256" key="1">
    <source>
        <dbReference type="SAM" id="MobiDB-lite"/>
    </source>
</evidence>